<dbReference type="Gene3D" id="2.130.10.30">
    <property type="entry name" value="Regulator of chromosome condensation 1/beta-lactamase-inhibitor protein II"/>
    <property type="match status" value="1"/>
</dbReference>
<keyword evidence="1" id="KW-0677">Repeat</keyword>
<dbReference type="SUPFAM" id="SSF54695">
    <property type="entry name" value="POZ domain"/>
    <property type="match status" value="1"/>
</dbReference>
<evidence type="ECO:0000313" key="5">
    <source>
        <dbReference type="EMBL" id="CCG82259.1"/>
    </source>
</evidence>
<dbReference type="InterPro" id="IPR000210">
    <property type="entry name" value="BTB/POZ_dom"/>
</dbReference>
<feature type="repeat" description="RCC1" evidence="2">
    <location>
        <begin position="149"/>
        <end position="212"/>
    </location>
</feature>
<dbReference type="Gene3D" id="3.30.710.10">
    <property type="entry name" value="Potassium Channel Kv1.1, Chain A"/>
    <property type="match status" value="2"/>
</dbReference>
<dbReference type="Gene3D" id="1.25.40.20">
    <property type="entry name" value="Ankyrin repeat-containing domain"/>
    <property type="match status" value="1"/>
</dbReference>
<dbReference type="STRING" id="1097556.R4XFW2"/>
<feature type="compositionally biased region" description="Polar residues" evidence="3">
    <location>
        <begin position="1197"/>
        <end position="1209"/>
    </location>
</feature>
<dbReference type="Proteomes" id="UP000013776">
    <property type="component" value="Unassembled WGS sequence"/>
</dbReference>
<evidence type="ECO:0000256" key="2">
    <source>
        <dbReference type="PROSITE-ProRule" id="PRU00235"/>
    </source>
</evidence>
<comment type="caution">
    <text evidence="5">The sequence shown here is derived from an EMBL/GenBank/DDBJ whole genome shotgun (WGS) entry which is preliminary data.</text>
</comment>
<dbReference type="eggNOG" id="KOG0783">
    <property type="taxonomic scope" value="Eukaryota"/>
</dbReference>
<feature type="compositionally biased region" description="Basic residues" evidence="3">
    <location>
        <begin position="1297"/>
        <end position="1317"/>
    </location>
</feature>
<reference evidence="5 6" key="1">
    <citation type="journal article" date="2013" name="MBio">
        <title>Genome sequencing of the plant pathogen Taphrina deformans, the causal agent of peach leaf curl.</title>
        <authorList>
            <person name="Cisse O.H."/>
            <person name="Almeida J.M.G.C.F."/>
            <person name="Fonseca A."/>
            <person name="Kumar A.A."/>
            <person name="Salojaervi J."/>
            <person name="Overmyer K."/>
            <person name="Hauser P.M."/>
            <person name="Pagni M."/>
        </authorList>
    </citation>
    <scope>NUCLEOTIDE SEQUENCE [LARGE SCALE GENOMIC DNA]</scope>
    <source>
        <strain evidence="6">PYCC 5710 / ATCC 11124 / CBS 356.35 / IMI 108563 / JCM 9778 / NBRC 8474</strain>
    </source>
</reference>
<dbReference type="InterPro" id="IPR000408">
    <property type="entry name" value="Reg_chr_condens"/>
</dbReference>
<dbReference type="PANTHER" id="PTHR22872:SF2">
    <property type="entry name" value="INHIBITOR OF BRUTON TYROSINE KINASE"/>
    <property type="match status" value="1"/>
</dbReference>
<feature type="compositionally biased region" description="Polar residues" evidence="3">
    <location>
        <begin position="1329"/>
        <end position="1339"/>
    </location>
</feature>
<evidence type="ECO:0000313" key="6">
    <source>
        <dbReference type="Proteomes" id="UP000013776"/>
    </source>
</evidence>
<dbReference type="PANTHER" id="PTHR22872">
    <property type="entry name" value="BTK-BINDING PROTEIN-RELATED"/>
    <property type="match status" value="1"/>
</dbReference>
<feature type="repeat" description="RCC1" evidence="2">
    <location>
        <begin position="264"/>
        <end position="318"/>
    </location>
</feature>
<feature type="region of interest" description="Disordered" evidence="3">
    <location>
        <begin position="1288"/>
        <end position="1355"/>
    </location>
</feature>
<sequence length="1355" mass="148627">MSLLHAYLTEDFKTFDQLLRQDAETTIVRNGKQKATRVDVNAVDYLGRTILHLAASDAKDEYLKALSLCKSIDLGKQDRESGWTALHRALYSGNVLIARYLLGCKSIKNTSRKDLVACTDFESNTAFDVYNATVSGVNPPVHDFSRGGSDLYTFGSNANHTLGFSDADDRAFPERVNLRRARDGESNSQTFKDLRIRDVFMAKYHTIILTTDATDNLLACGFAKNGRLGIGGGTQFTFQPISIPGQVTAVAVAQDHSLAVTKTGDIYAWGSNVDVQLGYEVENGQPFSTTPRKIIKLARETVLGVAASSIHSVCFTEDSLFTWGRNEGALGYEIIPQEGKLVTQPRKVTSLSTPVKQVTATRFATICLLETHDVIVYTNFGYFKLSLQLDRFASQYQVFRPKQAYAPSSIVKVVSGAATVAVMTSMGDVFSFVLDESTTNIKPVVLGKTIKPGRTWSLRKKHMAARDVAVGQEGTIIMCTESGNAYIGRSRGPRRNLDSTKNDYKFTRVHGITRVVQVRGNESGAFGVIREDVQLSPIRLDATSLAEDVLCLLPYANVILEEDEVFEVVEAKSEPDGESETDAIIAKHIQNANSMLRSSPVATSSWEHDEESYDTLLRCGHQVLPAHKMLCCTRSAVLAKVLNMEEVIDGCQVKSDNDVLTVTIDPKKYSFEAIIIVMHWLYSDIVLSPWFGASYQEQKRLMTIKDGALALATVLKLKPLINALAKSFVVSATQTIATDFSKLLDPLKSTVAADMRLLLQDGEILTHSTILACRSEFFGAMISGAWIDSRRSDSPESAVSINVKHITCQVMRIVLQHIFCDEDHAVFESVEVSDLDDYLDLIISVMAASAELLLPRLKQACQAVLARHIYRKNVAIILHEADRYSADELKEGCLEYCAKNLQFLLEKDLLADLDDALMHDLELLIARKQIERLPISKSGSLLSQLIQRNPRVLDESDVLREKYLASLLKITNEETSNPSLPNSQSMSRKASTPGRSKSKASPLARPETAEDSSLMFDMDAYDLSDVSVVIASIENENVTPETNVPKPSDTVTSSSLPSVEPIVTENTPHLLETRSPRGWKANKIVQPVTDLRSVLSDSLSQPAHSNNQDNSWSPVANNKASQKERKRQLQELPSATSPAASLVSASPWASKKSAPVTPFMSIAKSQESPGNSRNAALVNTTSPSPRGSIPVRRPSATPHSTSLPKSSGSYSKTYLGTSASLSAAPIGKSLGEIIAAEEAAKTKMVEYNAKRSMKEIQEQEAFELWFSKETARVKQEEEASAALALKLAATGSSQRKSAGKKANGKAPKTKNKPNTPHRKSEPVAEEVSKSTVPVTTFRQNPAAEEFRPRSKTPLK</sequence>
<dbReference type="InterPro" id="IPR011333">
    <property type="entry name" value="SKP1/BTB/POZ_sf"/>
</dbReference>
<dbReference type="SMART" id="SM00225">
    <property type="entry name" value="BTB"/>
    <property type="match status" value="1"/>
</dbReference>
<dbReference type="PROSITE" id="PS50012">
    <property type="entry name" value="RCC1_3"/>
    <property type="match status" value="3"/>
</dbReference>
<feature type="region of interest" description="Disordered" evidence="3">
    <location>
        <begin position="974"/>
        <end position="1011"/>
    </location>
</feature>
<dbReference type="PROSITE" id="PS50097">
    <property type="entry name" value="BTB"/>
    <property type="match status" value="1"/>
</dbReference>
<dbReference type="InterPro" id="IPR051625">
    <property type="entry name" value="Signaling_Regulatory_Domain"/>
</dbReference>
<feature type="compositionally biased region" description="Basic and acidic residues" evidence="3">
    <location>
        <begin position="1318"/>
        <end position="1328"/>
    </location>
</feature>
<dbReference type="InterPro" id="IPR009091">
    <property type="entry name" value="RCC1/BLIP-II"/>
</dbReference>
<dbReference type="InterPro" id="IPR002110">
    <property type="entry name" value="Ankyrin_rpt"/>
</dbReference>
<gene>
    <name evidence="5" type="ORF">TAPDE_002267</name>
</gene>
<organism evidence="5 6">
    <name type="scientific">Taphrina deformans (strain PYCC 5710 / ATCC 11124 / CBS 356.35 / IMI 108563 / JCM 9778 / NBRC 8474)</name>
    <name type="common">Peach leaf curl fungus</name>
    <name type="synonym">Lalaria deformans</name>
    <dbReference type="NCBI Taxonomy" id="1097556"/>
    <lineage>
        <taxon>Eukaryota</taxon>
        <taxon>Fungi</taxon>
        <taxon>Dikarya</taxon>
        <taxon>Ascomycota</taxon>
        <taxon>Taphrinomycotina</taxon>
        <taxon>Taphrinomycetes</taxon>
        <taxon>Taphrinales</taxon>
        <taxon>Taphrinaceae</taxon>
        <taxon>Taphrina</taxon>
    </lineage>
</organism>
<dbReference type="InterPro" id="IPR036770">
    <property type="entry name" value="Ankyrin_rpt-contain_sf"/>
</dbReference>
<evidence type="ECO:0000259" key="4">
    <source>
        <dbReference type="PROSITE" id="PS50097"/>
    </source>
</evidence>
<dbReference type="VEuPathDB" id="FungiDB:TAPDE_002267"/>
<name>R4XFW2_TAPDE</name>
<dbReference type="SUPFAM" id="SSF50985">
    <property type="entry name" value="RCC1/BLIP-II"/>
    <property type="match status" value="1"/>
</dbReference>
<dbReference type="EMBL" id="CAHR02000075">
    <property type="protein sequence ID" value="CCG82259.1"/>
    <property type="molecule type" value="Genomic_DNA"/>
</dbReference>
<evidence type="ECO:0000256" key="3">
    <source>
        <dbReference type="SAM" id="MobiDB-lite"/>
    </source>
</evidence>
<feature type="region of interest" description="Disordered" evidence="3">
    <location>
        <begin position="1163"/>
        <end position="1209"/>
    </location>
</feature>
<feature type="compositionally biased region" description="Polar residues" evidence="3">
    <location>
        <begin position="974"/>
        <end position="995"/>
    </location>
</feature>
<feature type="compositionally biased region" description="Polar residues" evidence="3">
    <location>
        <begin position="1163"/>
        <end position="1185"/>
    </location>
</feature>
<dbReference type="Pfam" id="PF12796">
    <property type="entry name" value="Ank_2"/>
    <property type="match status" value="1"/>
</dbReference>
<keyword evidence="6" id="KW-1185">Reference proteome</keyword>
<dbReference type="SUPFAM" id="SSF48403">
    <property type="entry name" value="Ankyrin repeat"/>
    <property type="match status" value="1"/>
</dbReference>
<dbReference type="Pfam" id="PF00415">
    <property type="entry name" value="RCC1"/>
    <property type="match status" value="1"/>
</dbReference>
<dbReference type="OrthoDB" id="1893551at2759"/>
<evidence type="ECO:0000256" key="1">
    <source>
        <dbReference type="ARBA" id="ARBA00022737"/>
    </source>
</evidence>
<feature type="domain" description="BTB" evidence="4">
    <location>
        <begin position="753"/>
        <end position="822"/>
    </location>
</feature>
<feature type="compositionally biased region" description="Polar residues" evidence="3">
    <location>
        <begin position="1096"/>
        <end position="1120"/>
    </location>
</feature>
<feature type="repeat" description="RCC1" evidence="2">
    <location>
        <begin position="215"/>
        <end position="263"/>
    </location>
</feature>
<feature type="region of interest" description="Disordered" evidence="3">
    <location>
        <begin position="1096"/>
        <end position="1148"/>
    </location>
</feature>
<accession>R4XFW2</accession>
<proteinExistence type="predicted"/>
<dbReference type="Pfam" id="PF00651">
    <property type="entry name" value="BTB"/>
    <property type="match status" value="1"/>
</dbReference>
<protein>
    <submittedName>
        <fullName evidence="5">BTB domain and ankyrin repeat protein</fullName>
    </submittedName>
</protein>